<proteinExistence type="predicted"/>
<dbReference type="RefSeq" id="WP_227119380.1">
    <property type="nucleotide sequence ID" value="NZ_LT598928.1"/>
</dbReference>
<dbReference type="AlphaFoldDB" id="A0A212K3N9"/>
<organism evidence="1">
    <name type="scientific">uncultured Desulfovibrio sp</name>
    <dbReference type="NCBI Taxonomy" id="167968"/>
    <lineage>
        <taxon>Bacteria</taxon>
        <taxon>Pseudomonadati</taxon>
        <taxon>Thermodesulfobacteriota</taxon>
        <taxon>Desulfovibrionia</taxon>
        <taxon>Desulfovibrionales</taxon>
        <taxon>Desulfovibrionaceae</taxon>
        <taxon>Desulfovibrio</taxon>
        <taxon>environmental samples</taxon>
    </lineage>
</organism>
<reference evidence="1" key="1">
    <citation type="submission" date="2016-04" db="EMBL/GenBank/DDBJ databases">
        <authorList>
            <person name="Evans L.H."/>
            <person name="Alamgir A."/>
            <person name="Owens N."/>
            <person name="Weber N.D."/>
            <person name="Virtaneva K."/>
            <person name="Barbian K."/>
            <person name="Babar A."/>
            <person name="Rosenke K."/>
        </authorList>
    </citation>
    <scope>NUCLEOTIDE SEQUENCE</scope>
    <source>
        <strain evidence="1">92-2</strain>
    </source>
</reference>
<dbReference type="EMBL" id="FLUP01000001">
    <property type="protein sequence ID" value="SBW06329.1"/>
    <property type="molecule type" value="Genomic_DNA"/>
</dbReference>
<dbReference type="InterPro" id="IPR019708">
    <property type="entry name" value="Phage_HP1_Orf24"/>
</dbReference>
<protein>
    <submittedName>
        <fullName evidence="1">Putative tail tube protein</fullName>
    </submittedName>
</protein>
<gene>
    <name evidence="1" type="ORF">KM92DES2_12175</name>
</gene>
<dbReference type="Pfam" id="PF10772">
    <property type="entry name" value="Phage_HP1_Orf24"/>
    <property type="match status" value="1"/>
</dbReference>
<accession>A0A212K3N9</accession>
<evidence type="ECO:0000313" key="1">
    <source>
        <dbReference type="EMBL" id="SBW06329.1"/>
    </source>
</evidence>
<sequence>MQRISGKNFDVSIGDLTMNVGKATLTIEDKTDVAKDGGVPNGWVDGEAGASGDMELDAQAIGILGEAAKAAGSWRGLGTFDILFYAKTGQDEEMKVEAFGCKFVLDSLLDLDKAGGQKHISKVKYFVTSPDFIRINGVPYLRPEETEGLISNDK</sequence>
<name>A0A212K3N9_9BACT</name>